<dbReference type="Gene3D" id="2.60.40.1760">
    <property type="entry name" value="glycosyl hydrolase (family 31)"/>
    <property type="match status" value="1"/>
</dbReference>
<evidence type="ECO:0000313" key="6">
    <source>
        <dbReference type="EMBL" id="SFR30533.1"/>
    </source>
</evidence>
<keyword evidence="7" id="KW-1185">Reference proteome</keyword>
<keyword evidence="2 6" id="KW-0378">Hydrolase</keyword>
<dbReference type="PANTHER" id="PTHR43863:SF2">
    <property type="entry name" value="MALTASE-GLUCOAMYLASE"/>
    <property type="match status" value="1"/>
</dbReference>
<protein>
    <submittedName>
        <fullName evidence="6">Alpha-D-xyloside xylohydrolase</fullName>
    </submittedName>
</protein>
<evidence type="ECO:0000259" key="3">
    <source>
        <dbReference type="Pfam" id="PF01055"/>
    </source>
</evidence>
<dbReference type="SUPFAM" id="SSF74650">
    <property type="entry name" value="Galactose mutarotase-like"/>
    <property type="match status" value="1"/>
</dbReference>
<evidence type="ECO:0000313" key="7">
    <source>
        <dbReference type="Proteomes" id="UP000198932"/>
    </source>
</evidence>
<dbReference type="OrthoDB" id="27033at2157"/>
<dbReference type="Pfam" id="PF13802">
    <property type="entry name" value="Gal_mutarotas_2"/>
    <property type="match status" value="1"/>
</dbReference>
<dbReference type="GO" id="GO:0030246">
    <property type="term" value="F:carbohydrate binding"/>
    <property type="evidence" value="ECO:0007669"/>
    <property type="project" value="InterPro"/>
</dbReference>
<dbReference type="AlphaFoldDB" id="A0A1I6FKQ9"/>
<evidence type="ECO:0000259" key="4">
    <source>
        <dbReference type="Pfam" id="PF13802"/>
    </source>
</evidence>
<dbReference type="CDD" id="cd06593">
    <property type="entry name" value="GH31_xylosidase_YicI"/>
    <property type="match status" value="1"/>
</dbReference>
<dbReference type="STRING" id="35743.SAMN04487937_0358"/>
<dbReference type="Proteomes" id="UP000198932">
    <property type="component" value="Unassembled WGS sequence"/>
</dbReference>
<reference evidence="7" key="1">
    <citation type="submission" date="2016-10" db="EMBL/GenBank/DDBJ databases">
        <authorList>
            <person name="Varghese N."/>
            <person name="Submissions S."/>
        </authorList>
    </citation>
    <scope>NUCLEOTIDE SEQUENCE [LARGE SCALE GENOMIC DNA]</scope>
    <source>
        <strain evidence="7">RD 26</strain>
    </source>
</reference>
<dbReference type="InterPro" id="IPR017853">
    <property type="entry name" value="GH"/>
</dbReference>
<dbReference type="InterPro" id="IPR013780">
    <property type="entry name" value="Glyco_hydro_b"/>
</dbReference>
<dbReference type="Gene3D" id="2.60.40.1180">
    <property type="entry name" value="Golgi alpha-mannosidase II"/>
    <property type="match status" value="1"/>
</dbReference>
<keyword evidence="2" id="KW-0326">Glycosidase</keyword>
<dbReference type="InterPro" id="IPR025887">
    <property type="entry name" value="Glyco_hydro_31_N_dom"/>
</dbReference>
<accession>A0A1I6FKQ9</accession>
<evidence type="ECO:0000256" key="2">
    <source>
        <dbReference type="RuleBase" id="RU361185"/>
    </source>
</evidence>
<dbReference type="Gene3D" id="3.20.20.80">
    <property type="entry name" value="Glycosidases"/>
    <property type="match status" value="1"/>
</dbReference>
<dbReference type="InterPro" id="IPR051816">
    <property type="entry name" value="Glycosyl_Hydrolase_31"/>
</dbReference>
<dbReference type="Pfam" id="PF21365">
    <property type="entry name" value="Glyco_hydro_31_3rd"/>
    <property type="match status" value="1"/>
</dbReference>
<evidence type="ECO:0000259" key="5">
    <source>
        <dbReference type="Pfam" id="PF21365"/>
    </source>
</evidence>
<dbReference type="SUPFAM" id="SSF51445">
    <property type="entry name" value="(Trans)glycosidases"/>
    <property type="match status" value="1"/>
</dbReference>
<dbReference type="EMBL" id="FOYN01000001">
    <property type="protein sequence ID" value="SFR30533.1"/>
    <property type="molecule type" value="Genomic_DNA"/>
</dbReference>
<proteinExistence type="inferred from homology"/>
<dbReference type="PANTHER" id="PTHR43863">
    <property type="entry name" value="HYDROLASE, PUTATIVE (AFU_ORTHOLOGUE AFUA_1G03140)-RELATED"/>
    <property type="match status" value="1"/>
</dbReference>
<dbReference type="GO" id="GO:0004553">
    <property type="term" value="F:hydrolase activity, hydrolyzing O-glycosyl compounds"/>
    <property type="evidence" value="ECO:0007669"/>
    <property type="project" value="InterPro"/>
</dbReference>
<comment type="similarity">
    <text evidence="1 2">Belongs to the glycosyl hydrolase 31 family.</text>
</comment>
<dbReference type="InterPro" id="IPR011013">
    <property type="entry name" value="Gal_mutarotase_sf_dom"/>
</dbReference>
<dbReference type="InterPro" id="IPR048395">
    <property type="entry name" value="Glyco_hydro_31_C"/>
</dbReference>
<name>A0A1I6FKQ9_HALSD</name>
<sequence>MVTHLVSAVDSYSLSDDAVELRCRLETPGTETTPDEDRTVPVRIRFFAPDVFRFEMLSTPENPTSESPISYDLDAVTRPVSLSASERDGTLRVETSALSVRIGLGEWSFEVRADGDRLLRERRDDRTAKGERRTQPLRFVEEEVNRWPLRVTETGTAFGLGPDERLFGLGEKFTDLDKRGQAIESWVTQPNGTETEFAHKNVPLYLSTRGYGLLADTARKTTFDFGASSSGTIDLRVEGDALRFFFFTGDRLKELLRQYTALTGRPHRPERWTFGLWMSRLSYQSRSELESVADALREREIPCDVLHVDPYWMDIESICDLEWDEEAFPAPEAMIESLSDRGFKLSLWEYPYVRVDSPLFEEFADRGFFVEDGAGDPYVLSRLSVDDRGGIVDFTDPDAREWWSDRHRELAESGVDVFKLDFGEYLPRDAVLSNGKTGAAMRNRYPRLYYETVQNALREAGRDRPTLWVRSGWIGDQEFPIHWGGDPDTTFEAMAANLRGGLSLALSGYSFWATDIGGFRGEPTPELYVRWAQWGLLGTSHARFHGTTPREPWHFGEEAEAIVRDYAKERYRLLPYLYSYAERAARTGLPVMRPLVLEFEDDPAAAGVDTQLLLGEEILVAPILRPGGRREVYLPEGEWVDYWSGARHEGGRSIDVDVPLDTMPVYVRAGSVVPYRPWTQHLDGDPGPIHLRVEFGSRGETSGPREATFEYFDESADEFVPVAAAHETAADSVTLDVPGGVASARLRRFDDPPASLAVNGDSYERVAGDPGPGEWTHADGDGAVRVVIAATDGENPLP</sequence>
<feature type="domain" description="Glycoside hydrolase family 31 N-terminal" evidence="4">
    <location>
        <begin position="41"/>
        <end position="224"/>
    </location>
</feature>
<dbReference type="Pfam" id="PF01055">
    <property type="entry name" value="Glyco_hydro_31_2nd"/>
    <property type="match status" value="1"/>
</dbReference>
<feature type="domain" description="Glycosyl hydrolase family 31 C-terminal" evidence="5">
    <location>
        <begin position="588"/>
        <end position="673"/>
    </location>
</feature>
<evidence type="ECO:0000256" key="1">
    <source>
        <dbReference type="ARBA" id="ARBA00007806"/>
    </source>
</evidence>
<dbReference type="InterPro" id="IPR000322">
    <property type="entry name" value="Glyco_hydro_31_TIM"/>
</dbReference>
<feature type="domain" description="Glycoside hydrolase family 31 TIM barrel" evidence="3">
    <location>
        <begin position="267"/>
        <end position="579"/>
    </location>
</feature>
<dbReference type="CDD" id="cd14752">
    <property type="entry name" value="GH31_N"/>
    <property type="match status" value="1"/>
</dbReference>
<dbReference type="GO" id="GO:0005975">
    <property type="term" value="P:carbohydrate metabolic process"/>
    <property type="evidence" value="ECO:0007669"/>
    <property type="project" value="InterPro"/>
</dbReference>
<dbReference type="SUPFAM" id="SSF51011">
    <property type="entry name" value="Glycosyl hydrolase domain"/>
    <property type="match status" value="1"/>
</dbReference>
<dbReference type="RefSeq" id="WP_092919868.1">
    <property type="nucleotide sequence ID" value="NZ_FOYN01000001.1"/>
</dbReference>
<gene>
    <name evidence="6" type="ORF">SAMN04487937_0358</name>
</gene>
<organism evidence="6 7">
    <name type="scientific">Halorubrum sodomense</name>
    <dbReference type="NCBI Taxonomy" id="35743"/>
    <lineage>
        <taxon>Archaea</taxon>
        <taxon>Methanobacteriati</taxon>
        <taxon>Methanobacteriota</taxon>
        <taxon>Stenosarchaea group</taxon>
        <taxon>Halobacteria</taxon>
        <taxon>Halobacteriales</taxon>
        <taxon>Haloferacaceae</taxon>
        <taxon>Halorubrum</taxon>
    </lineage>
</organism>